<evidence type="ECO:0000256" key="1">
    <source>
        <dbReference type="SAM" id="Phobius"/>
    </source>
</evidence>
<keyword evidence="1" id="KW-1133">Transmembrane helix</keyword>
<keyword evidence="1" id="KW-0812">Transmembrane</keyword>
<keyword evidence="3" id="KW-1185">Reference proteome</keyword>
<dbReference type="Proteomes" id="UP001345963">
    <property type="component" value="Unassembled WGS sequence"/>
</dbReference>
<accession>A0ABU7CDT4</accession>
<comment type="caution">
    <text evidence="2">The sequence shown here is derived from an EMBL/GenBank/DDBJ whole genome shotgun (WGS) entry which is preliminary data.</text>
</comment>
<organism evidence="2 3">
    <name type="scientific">Ataeniobius toweri</name>
    <dbReference type="NCBI Taxonomy" id="208326"/>
    <lineage>
        <taxon>Eukaryota</taxon>
        <taxon>Metazoa</taxon>
        <taxon>Chordata</taxon>
        <taxon>Craniata</taxon>
        <taxon>Vertebrata</taxon>
        <taxon>Euteleostomi</taxon>
        <taxon>Actinopterygii</taxon>
        <taxon>Neopterygii</taxon>
        <taxon>Teleostei</taxon>
        <taxon>Neoteleostei</taxon>
        <taxon>Acanthomorphata</taxon>
        <taxon>Ovalentaria</taxon>
        <taxon>Atherinomorphae</taxon>
        <taxon>Cyprinodontiformes</taxon>
        <taxon>Goodeidae</taxon>
        <taxon>Ataeniobius</taxon>
    </lineage>
</organism>
<reference evidence="2 3" key="1">
    <citation type="submission" date="2021-07" db="EMBL/GenBank/DDBJ databases">
        <authorList>
            <person name="Palmer J.M."/>
        </authorList>
    </citation>
    <scope>NUCLEOTIDE SEQUENCE [LARGE SCALE GENOMIC DNA]</scope>
    <source>
        <strain evidence="2 3">AT_MEX2019</strain>
        <tissue evidence="2">Muscle</tissue>
    </source>
</reference>
<name>A0ABU7CDT4_9TELE</name>
<sequence length="100" mass="11480">MVHTGLKALDYVSKYIQVVCSFQTTLMLTGQFFFIRPEKWLCENTSSSLLSEIPAHVALNNHNMFRHFNVFLILILGLTFFKVCLRSRCQNALSCCQMIG</sequence>
<evidence type="ECO:0000313" key="2">
    <source>
        <dbReference type="EMBL" id="MED6261111.1"/>
    </source>
</evidence>
<proteinExistence type="predicted"/>
<keyword evidence="1" id="KW-0472">Membrane</keyword>
<feature type="transmembrane region" description="Helical" evidence="1">
    <location>
        <begin position="68"/>
        <end position="85"/>
    </location>
</feature>
<gene>
    <name evidence="2" type="ORF">ATANTOWER_001017</name>
</gene>
<evidence type="ECO:0000313" key="3">
    <source>
        <dbReference type="Proteomes" id="UP001345963"/>
    </source>
</evidence>
<protein>
    <submittedName>
        <fullName evidence="2">Uncharacterized protein</fullName>
    </submittedName>
</protein>
<dbReference type="EMBL" id="JAHUTI010089612">
    <property type="protein sequence ID" value="MED6261111.1"/>
    <property type="molecule type" value="Genomic_DNA"/>
</dbReference>